<name>A0A1B0D254_PHLPP</name>
<dbReference type="GO" id="GO:0005886">
    <property type="term" value="C:plasma membrane"/>
    <property type="evidence" value="ECO:0007669"/>
    <property type="project" value="TreeGrafter"/>
</dbReference>
<dbReference type="EnsemblMetazoa" id="PPAI001427-RA">
    <property type="protein sequence ID" value="PPAI001427-PA"/>
    <property type="gene ID" value="PPAI001427"/>
</dbReference>
<dbReference type="GO" id="GO:0000166">
    <property type="term" value="F:nucleotide binding"/>
    <property type="evidence" value="ECO:0007669"/>
    <property type="project" value="UniProtKB-KW"/>
</dbReference>
<keyword evidence="2" id="KW-0456">Lyase</keyword>
<protein>
    <submittedName>
        <fullName evidence="3">Uncharacterized protein</fullName>
    </submittedName>
</protein>
<dbReference type="VEuPathDB" id="VectorBase:PPAI001427"/>
<evidence type="ECO:0000313" key="4">
    <source>
        <dbReference type="Proteomes" id="UP000092462"/>
    </source>
</evidence>
<sequence>MDHAVKAARGRPWNKLRFENDELECLYQRYTLKLQRFSVMGVVALVVMLCGVMAALSLGYTQTPTVHK</sequence>
<dbReference type="GO" id="GO:0004016">
    <property type="term" value="F:adenylate cyclase activity"/>
    <property type="evidence" value="ECO:0007669"/>
    <property type="project" value="TreeGrafter"/>
</dbReference>
<proteinExistence type="predicted"/>
<dbReference type="GO" id="GO:0006171">
    <property type="term" value="P:cAMP biosynthetic process"/>
    <property type="evidence" value="ECO:0007669"/>
    <property type="project" value="TreeGrafter"/>
</dbReference>
<accession>A0A1B0D254</accession>
<evidence type="ECO:0000256" key="2">
    <source>
        <dbReference type="ARBA" id="ARBA00023239"/>
    </source>
</evidence>
<dbReference type="GO" id="GO:0007189">
    <property type="term" value="P:adenylate cyclase-activating G protein-coupled receptor signaling pathway"/>
    <property type="evidence" value="ECO:0007669"/>
    <property type="project" value="TreeGrafter"/>
</dbReference>
<dbReference type="VEuPathDB" id="VectorBase:PPAPM1_004152"/>
<dbReference type="PANTHER" id="PTHR45627">
    <property type="entry name" value="ADENYLATE CYCLASE TYPE 1"/>
    <property type="match status" value="1"/>
</dbReference>
<evidence type="ECO:0000256" key="1">
    <source>
        <dbReference type="ARBA" id="ARBA00022741"/>
    </source>
</evidence>
<reference evidence="3" key="1">
    <citation type="submission" date="2022-08" db="UniProtKB">
        <authorList>
            <consortium name="EnsemblMetazoa"/>
        </authorList>
    </citation>
    <scope>IDENTIFICATION</scope>
    <source>
        <strain evidence="3">Israel</strain>
    </source>
</reference>
<organism evidence="3 4">
    <name type="scientific">Phlebotomus papatasi</name>
    <name type="common">Sandfly</name>
    <dbReference type="NCBI Taxonomy" id="29031"/>
    <lineage>
        <taxon>Eukaryota</taxon>
        <taxon>Metazoa</taxon>
        <taxon>Ecdysozoa</taxon>
        <taxon>Arthropoda</taxon>
        <taxon>Hexapoda</taxon>
        <taxon>Insecta</taxon>
        <taxon>Pterygota</taxon>
        <taxon>Neoptera</taxon>
        <taxon>Endopterygota</taxon>
        <taxon>Diptera</taxon>
        <taxon>Nematocera</taxon>
        <taxon>Psychodoidea</taxon>
        <taxon>Psychodidae</taxon>
        <taxon>Phlebotomus</taxon>
        <taxon>Phlebotomus</taxon>
    </lineage>
</organism>
<dbReference type="PANTHER" id="PTHR45627:SF26">
    <property type="entry name" value="ADENYLATE CYCLASE TYPE 1"/>
    <property type="match status" value="1"/>
</dbReference>
<evidence type="ECO:0000313" key="3">
    <source>
        <dbReference type="EnsemblMetazoa" id="PPAI001427-PA"/>
    </source>
</evidence>
<keyword evidence="4" id="KW-1185">Reference proteome</keyword>
<dbReference type="EMBL" id="AJVK01002732">
    <property type="status" value="NOT_ANNOTATED_CDS"/>
    <property type="molecule type" value="Genomic_DNA"/>
</dbReference>
<dbReference type="Proteomes" id="UP000092462">
    <property type="component" value="Unassembled WGS sequence"/>
</dbReference>
<keyword evidence="1" id="KW-0547">Nucleotide-binding</keyword>
<dbReference type="AlphaFoldDB" id="A0A1B0D254"/>
<dbReference type="EMBL" id="AJVK01002733">
    <property type="status" value="NOT_ANNOTATED_CDS"/>
    <property type="molecule type" value="Genomic_DNA"/>
</dbReference>